<feature type="domain" description="TFIIB-type" evidence="12">
    <location>
        <begin position="22"/>
        <end position="52"/>
    </location>
</feature>
<dbReference type="Gene3D" id="1.10.472.170">
    <property type="match status" value="1"/>
</dbReference>
<evidence type="ECO:0000313" key="13">
    <source>
        <dbReference type="EMBL" id="EMA48880.1"/>
    </source>
</evidence>
<keyword evidence="5 10" id="KW-0863">Zinc-finger</keyword>
<keyword evidence="6 9" id="KW-0862">Zinc</keyword>
<dbReference type="SUPFAM" id="SSF57783">
    <property type="entry name" value="Zinc beta-ribbon"/>
    <property type="match status" value="1"/>
</dbReference>
<dbReference type="Gene3D" id="1.10.472.10">
    <property type="entry name" value="Cyclin-like"/>
    <property type="match status" value="1"/>
</dbReference>
<keyword evidence="7 9" id="KW-0805">Transcription regulation</keyword>
<evidence type="ECO:0000256" key="4">
    <source>
        <dbReference type="ARBA" id="ARBA00022737"/>
    </source>
</evidence>
<dbReference type="OrthoDB" id="7429at2157"/>
<comment type="caution">
    <text evidence="13">The sequence shown here is derived from an EMBL/GenBank/DDBJ whole genome shotgun (WGS) entry which is preliminary data.</text>
</comment>
<dbReference type="GO" id="GO:0003700">
    <property type="term" value="F:DNA-binding transcription factor activity"/>
    <property type="evidence" value="ECO:0007669"/>
    <property type="project" value="UniProtKB-UniRule"/>
</dbReference>
<dbReference type="EMBL" id="AOMF01000182">
    <property type="protein sequence ID" value="EMA48880.1"/>
    <property type="molecule type" value="Genomic_DNA"/>
</dbReference>
<dbReference type="PRINTS" id="PR00685">
    <property type="entry name" value="TIFACTORIIB"/>
</dbReference>
<organism evidence="13 14">
    <name type="scientific">Halococcus thailandensis JCM 13552</name>
    <dbReference type="NCBI Taxonomy" id="1227457"/>
    <lineage>
        <taxon>Archaea</taxon>
        <taxon>Methanobacteriati</taxon>
        <taxon>Methanobacteriota</taxon>
        <taxon>Stenosarchaea group</taxon>
        <taxon>Halobacteria</taxon>
        <taxon>Halobacteriales</taxon>
        <taxon>Halococcaceae</taxon>
        <taxon>Halococcus</taxon>
    </lineage>
</organism>
<dbReference type="AlphaFoldDB" id="M0MWR5"/>
<evidence type="ECO:0000256" key="5">
    <source>
        <dbReference type="ARBA" id="ARBA00022771"/>
    </source>
</evidence>
<reference evidence="13 14" key="1">
    <citation type="journal article" date="2014" name="PLoS Genet.">
        <title>Phylogenetically driven sequencing of extremely halophilic archaea reveals strategies for static and dynamic osmo-response.</title>
        <authorList>
            <person name="Becker E.A."/>
            <person name="Seitzer P.M."/>
            <person name="Tritt A."/>
            <person name="Larsen D."/>
            <person name="Krusor M."/>
            <person name="Yao A.I."/>
            <person name="Wu D."/>
            <person name="Madern D."/>
            <person name="Eisen J.A."/>
            <person name="Darling A.E."/>
            <person name="Facciotti M.T."/>
        </authorList>
    </citation>
    <scope>NUCLEOTIDE SEQUENCE [LARGE SCALE GENOMIC DNA]</scope>
    <source>
        <strain evidence="13 14">JCM 13552</strain>
    </source>
</reference>
<feature type="binding site" evidence="9">
    <location>
        <position position="26"/>
    </location>
    <ligand>
        <name>Zn(2+)</name>
        <dbReference type="ChEBI" id="CHEBI:29105"/>
    </ligand>
</feature>
<dbReference type="GO" id="GO:0070897">
    <property type="term" value="P:transcription preinitiation complex assembly"/>
    <property type="evidence" value="ECO:0007669"/>
    <property type="project" value="InterPro"/>
</dbReference>
<keyword evidence="13" id="KW-0648">Protein biosynthesis</keyword>
<dbReference type="PANTHER" id="PTHR11618">
    <property type="entry name" value="TRANSCRIPTION INITIATION FACTOR IIB-RELATED"/>
    <property type="match status" value="1"/>
</dbReference>
<keyword evidence="8 9" id="KW-0804">Transcription</keyword>
<dbReference type="Pfam" id="PF00382">
    <property type="entry name" value="TFIIB"/>
    <property type="match status" value="2"/>
</dbReference>
<evidence type="ECO:0000313" key="14">
    <source>
        <dbReference type="Proteomes" id="UP000011680"/>
    </source>
</evidence>
<dbReference type="InterPro" id="IPR023484">
    <property type="entry name" value="TFIIB_arc"/>
</dbReference>
<evidence type="ECO:0000256" key="8">
    <source>
        <dbReference type="ARBA" id="ARBA00023163"/>
    </source>
</evidence>
<feature type="binding site" evidence="9">
    <location>
        <position position="47"/>
    </location>
    <ligand>
        <name>Zn(2+)</name>
        <dbReference type="ChEBI" id="CHEBI:29105"/>
    </ligand>
</feature>
<dbReference type="FunFam" id="1.10.472.170:FF:000001">
    <property type="entry name" value="Transcription initiation factor IIB"/>
    <property type="match status" value="1"/>
</dbReference>
<dbReference type="GO" id="GO:0097550">
    <property type="term" value="C:transcription preinitiation complex"/>
    <property type="evidence" value="ECO:0007669"/>
    <property type="project" value="TreeGrafter"/>
</dbReference>
<feature type="region of interest" description="Disordered" evidence="11">
    <location>
        <begin position="64"/>
        <end position="85"/>
    </location>
</feature>
<evidence type="ECO:0000256" key="10">
    <source>
        <dbReference type="PROSITE-ProRule" id="PRU00469"/>
    </source>
</evidence>
<keyword evidence="4 9" id="KW-0677">Repeat</keyword>
<keyword evidence="14" id="KW-1185">Reference proteome</keyword>
<dbReference type="InterPro" id="IPR000812">
    <property type="entry name" value="TFIIB"/>
</dbReference>
<dbReference type="SMART" id="SM00385">
    <property type="entry name" value="CYCLIN"/>
    <property type="match status" value="2"/>
</dbReference>
<evidence type="ECO:0000256" key="9">
    <source>
        <dbReference type="HAMAP-Rule" id="MF_00383"/>
    </source>
</evidence>
<feature type="compositionally biased region" description="Basic and acidic residues" evidence="11">
    <location>
        <begin position="64"/>
        <end position="74"/>
    </location>
</feature>
<comment type="caution">
    <text evidence="9">Lacks conserved residue(s) required for the propagation of feature annotation.</text>
</comment>
<accession>M0MWR5</accession>
<dbReference type="eggNOG" id="arCOG01981">
    <property type="taxonomic scope" value="Archaea"/>
</dbReference>
<feature type="binding site" evidence="9">
    <location>
        <position position="44"/>
    </location>
    <ligand>
        <name>Zn(2+)</name>
        <dbReference type="ChEBI" id="CHEBI:29105"/>
    </ligand>
</feature>
<comment type="function">
    <text evidence="9">Stabilizes TBP binding to an archaeal box-A promoter. Also responsible for recruiting RNA polymerase II to the pre-initiation complex (DNA-TBP-TFIIB).</text>
</comment>
<feature type="binding site" evidence="9">
    <location>
        <position position="29"/>
    </location>
    <ligand>
        <name>Zn(2+)</name>
        <dbReference type="ChEBI" id="CHEBI:29105"/>
    </ligand>
</feature>
<feature type="compositionally biased region" description="Basic and acidic residues" evidence="11">
    <location>
        <begin position="1"/>
        <end position="14"/>
    </location>
</feature>
<dbReference type="InterPro" id="IPR036915">
    <property type="entry name" value="Cyclin-like_sf"/>
</dbReference>
<dbReference type="SUPFAM" id="SSF47954">
    <property type="entry name" value="Cyclin-like"/>
    <property type="match status" value="2"/>
</dbReference>
<dbReference type="HAMAP" id="MF_00383">
    <property type="entry name" value="TF2B_arch"/>
    <property type="match status" value="1"/>
</dbReference>
<dbReference type="InterPro" id="IPR013137">
    <property type="entry name" value="Znf_TFIIB"/>
</dbReference>
<evidence type="ECO:0000256" key="2">
    <source>
        <dbReference type="ARBA" id="ARBA00013932"/>
    </source>
</evidence>
<feature type="repeat" description="1" evidence="9">
    <location>
        <begin position="138"/>
        <end position="221"/>
    </location>
</feature>
<evidence type="ECO:0000259" key="12">
    <source>
        <dbReference type="PROSITE" id="PS51134"/>
    </source>
</evidence>
<dbReference type="PROSITE" id="PS00782">
    <property type="entry name" value="TFIIB"/>
    <property type="match status" value="1"/>
</dbReference>
<dbReference type="GO" id="GO:0003743">
    <property type="term" value="F:translation initiation factor activity"/>
    <property type="evidence" value="ECO:0007669"/>
    <property type="project" value="UniProtKB-KW"/>
</dbReference>
<evidence type="ECO:0000256" key="1">
    <source>
        <dbReference type="ARBA" id="ARBA00010857"/>
    </source>
</evidence>
<dbReference type="PATRIC" id="fig|1227457.3.peg.3867"/>
<dbReference type="Pfam" id="PF08271">
    <property type="entry name" value="Zn_Ribbon_TF"/>
    <property type="match status" value="1"/>
</dbReference>
<dbReference type="PROSITE" id="PS51134">
    <property type="entry name" value="ZF_TFIIB"/>
    <property type="match status" value="1"/>
</dbReference>
<dbReference type="GO" id="GO:0017025">
    <property type="term" value="F:TBP-class protein binding"/>
    <property type="evidence" value="ECO:0007669"/>
    <property type="project" value="InterPro"/>
</dbReference>
<evidence type="ECO:0000256" key="11">
    <source>
        <dbReference type="SAM" id="MobiDB-lite"/>
    </source>
</evidence>
<proteinExistence type="inferred from homology"/>
<dbReference type="InterPro" id="IPR013763">
    <property type="entry name" value="Cyclin-like_dom"/>
</dbReference>
<dbReference type="InterPro" id="IPR023486">
    <property type="entry name" value="TFIIB_CS"/>
</dbReference>
<dbReference type="Proteomes" id="UP000011680">
    <property type="component" value="Unassembled WGS sequence"/>
</dbReference>
<dbReference type="GO" id="GO:0008270">
    <property type="term" value="F:zinc ion binding"/>
    <property type="evidence" value="ECO:0007669"/>
    <property type="project" value="UniProtKB-UniRule"/>
</dbReference>
<dbReference type="STRING" id="1227457.C451_19758"/>
<keyword evidence="3 9" id="KW-0479">Metal-binding</keyword>
<dbReference type="InterPro" id="IPR013150">
    <property type="entry name" value="TFIIB_cyclin"/>
</dbReference>
<dbReference type="CDD" id="cd20550">
    <property type="entry name" value="CYCLIN_TFIIB_archaea_like_rpt2"/>
    <property type="match status" value="1"/>
</dbReference>
<evidence type="ECO:0000256" key="3">
    <source>
        <dbReference type="ARBA" id="ARBA00022723"/>
    </source>
</evidence>
<evidence type="ECO:0000256" key="6">
    <source>
        <dbReference type="ARBA" id="ARBA00022833"/>
    </source>
</evidence>
<comment type="similarity">
    <text evidence="1 9">Belongs to the TFIIB family.</text>
</comment>
<evidence type="ECO:0000256" key="7">
    <source>
        <dbReference type="ARBA" id="ARBA00023015"/>
    </source>
</evidence>
<name>M0MWR5_9EURY</name>
<dbReference type="CDD" id="cd20549">
    <property type="entry name" value="CYCLIN_TFIIB_archaea_like_rpt1"/>
    <property type="match status" value="1"/>
</dbReference>
<keyword evidence="13" id="KW-0396">Initiation factor</keyword>
<dbReference type="RefSeq" id="WP_007743330.1">
    <property type="nucleotide sequence ID" value="NZ_AOMF01000182.1"/>
</dbReference>
<feature type="region of interest" description="Disordered" evidence="11">
    <location>
        <begin position="1"/>
        <end position="24"/>
    </location>
</feature>
<dbReference type="PANTHER" id="PTHR11618:SF13">
    <property type="entry name" value="TRANSCRIPTION INITIATION FACTOR IIB"/>
    <property type="match status" value="1"/>
</dbReference>
<sequence length="323" mass="36264">MVETTQTERERVERETDEVEQATDTCPECGGQLNHDSEHGERACTGCGLVVDEDEIDHGPEWRAHTQKERDQKSRVGAPTTNLMHDKGLSTTISWQNKDAYGNALSPEKRQRMQRLRTWDERSRTRNPKERNLKQAFAEIERMASALGLPQSVRETAGVIYRRAIEDGLLPGRSIEGVATAAIHIASRQANIPRSLDTLAEVSRVEKLSITRTYRYVTRELDINLPPADPLEYLPRFVSDLDLSDEVEHRSRELLETVSEDEPSYLSGKNPVGLAAAAVYAGSLLCNEKVTQVAVGEVADISQVTIRNRYTELLEFQDDVPVP</sequence>
<protein>
    <recommendedName>
        <fullName evidence="2 9">Transcription initiation factor IIB</fullName>
        <shortName evidence="9">TFIIB</shortName>
    </recommendedName>
</protein>
<gene>
    <name evidence="9" type="primary">tfb</name>
    <name evidence="13" type="ORF">C451_19758</name>
</gene>